<dbReference type="GeneID" id="58537929"/>
<dbReference type="AlphaFoldDB" id="A0A828QU28"/>
<dbReference type="InterPro" id="IPR004919">
    <property type="entry name" value="GmrSD_N"/>
</dbReference>
<feature type="domain" description="GmrSD restriction endonucleases N-terminal" evidence="1">
    <location>
        <begin position="16"/>
        <end position="193"/>
    </location>
</feature>
<comment type="caution">
    <text evidence="3">The sequence shown here is derived from an EMBL/GenBank/DDBJ whole genome shotgun (WGS) entry which is preliminary data.</text>
</comment>
<evidence type="ECO:0008006" key="5">
    <source>
        <dbReference type="Google" id="ProtNLM"/>
    </source>
</evidence>
<dbReference type="Proteomes" id="UP000005813">
    <property type="component" value="Unassembled WGS sequence"/>
</dbReference>
<evidence type="ECO:0000259" key="2">
    <source>
        <dbReference type="Pfam" id="PF07510"/>
    </source>
</evidence>
<feature type="domain" description="GmrSD restriction endonucleases C-terminal" evidence="2">
    <location>
        <begin position="361"/>
        <end position="506"/>
    </location>
</feature>
<gene>
    <name evidence="3" type="ORF">HMPREF9400_1163</name>
</gene>
<organism evidence="3 4">
    <name type="scientific">Campylobacter upsaliensis JV21</name>
    <dbReference type="NCBI Taxonomy" id="888826"/>
    <lineage>
        <taxon>Bacteria</taxon>
        <taxon>Pseudomonadati</taxon>
        <taxon>Campylobacterota</taxon>
        <taxon>Epsilonproteobacteria</taxon>
        <taxon>Campylobacterales</taxon>
        <taxon>Campylobacteraceae</taxon>
        <taxon>Campylobacter</taxon>
    </lineage>
</organism>
<dbReference type="InterPro" id="IPR011089">
    <property type="entry name" value="GmrSD_C"/>
</dbReference>
<sequence length="562" mass="67143">MSQSQYLRAIGDLKGENFVIPSYQRGYRWTSKEVTTLLQDIWDFAQMENQPDFYCLQPIVVKKNGREYNVIDGQQRLTTIFLTIKFLQNKDYFTIDYQSRLKSAEFLKNIQHNNADKDKNIDFYHFDKAYGYIKDFFENDDIDKKKFENTLIDKCKVLWYEIAKKENENEVFIRLNIGKIPLVEAENIKALFLSKNDELDGEDLKERAELWYKSEIETRENRDFRYCVLNKIDEKNIEQKNIKDDILRIDAYLKAIVPYSKEKYYLFDYFYKCYRDGTLSDRWEELEKAINTLSGFAGGKANGKIDREIFHYLGFLILSGKNIDSLYREWKNDTNKELFAKKLLEIIQKKISKIKNIEELHYKPDKEKIRDILLLFNLEYLICDEGSNEYFKFNRFVLEQWSLEHIYAQNSKSIKESIEAKNNEDIIRWLEQVLQHIDDNDALLEQEIEQSIKKEEFEEGLFDRINESFENNEALHRIQNLTLLDKESNSKIGNQIFSRKRKEIQKLGEQDKLIPIATKKVFEKVFSTDKSNPNVFGEKDQKDYLAEIKKHLERYIKGERDV</sequence>
<dbReference type="RefSeq" id="WP_004277713.1">
    <property type="nucleotide sequence ID" value="NZ_GL622227.1"/>
</dbReference>
<dbReference type="Pfam" id="PF03235">
    <property type="entry name" value="GmrSD_N"/>
    <property type="match status" value="1"/>
</dbReference>
<reference evidence="3 4" key="1">
    <citation type="submission" date="2010-12" db="EMBL/GenBank/DDBJ databases">
        <authorList>
            <person name="Muzny D."/>
            <person name="Qin X."/>
            <person name="Buhay C."/>
            <person name="Dugan-Rocha S."/>
            <person name="Ding Y."/>
            <person name="Chen G."/>
            <person name="Hawes A."/>
            <person name="Holder M."/>
            <person name="Jhangiani S."/>
            <person name="Johnson A."/>
            <person name="Khan Z."/>
            <person name="Li Z."/>
            <person name="Liu W."/>
            <person name="Liu X."/>
            <person name="Perez L."/>
            <person name="Shen H."/>
            <person name="Wang Q."/>
            <person name="Watt J."/>
            <person name="Xi L."/>
            <person name="Xin Y."/>
            <person name="Zhou J."/>
            <person name="Deng J."/>
            <person name="Jiang H."/>
            <person name="Liu Y."/>
            <person name="Qu J."/>
            <person name="Song X.-Z."/>
            <person name="Zhang L."/>
            <person name="Villasana D."/>
            <person name="Johnson A."/>
            <person name="Liu J."/>
            <person name="Liyanage D."/>
            <person name="Lorensuhewa L."/>
            <person name="Robinson T."/>
            <person name="Song A."/>
            <person name="Song B.-B."/>
            <person name="Dinh H."/>
            <person name="Thornton R."/>
            <person name="Coyle M."/>
            <person name="Francisco L."/>
            <person name="Jackson L."/>
            <person name="Javaid M."/>
            <person name="Korchina V."/>
            <person name="Kovar C."/>
            <person name="Mata R."/>
            <person name="Mathew T."/>
            <person name="Ngo R."/>
            <person name="Nguyen L."/>
            <person name="Nguyen N."/>
            <person name="Okwuonu G."/>
            <person name="Ongeri F."/>
            <person name="Pham C."/>
            <person name="Simmons D."/>
            <person name="Wilczek-Boney K."/>
            <person name="Hale W."/>
            <person name="Jakkamsetti A."/>
            <person name="Pham P."/>
            <person name="Ruth R."/>
            <person name="San Lucas F."/>
            <person name="Warren J."/>
            <person name="Zhang J."/>
            <person name="Zhao Z."/>
            <person name="Zhou C."/>
            <person name="Zhu D."/>
            <person name="Lee S."/>
            <person name="Bess C."/>
            <person name="Blankenburg K."/>
            <person name="Forbes L."/>
            <person name="Fu Q."/>
            <person name="Gubbala S."/>
            <person name="Hirani K."/>
            <person name="Jayaseelan J.C."/>
            <person name="Lara F."/>
            <person name="Munidasa M."/>
            <person name="Palculict T."/>
            <person name="Patil S."/>
            <person name="Pu L.-L."/>
            <person name="Saada N."/>
            <person name="Tang L."/>
            <person name="Weissenberger G."/>
            <person name="Zhu Y."/>
            <person name="Hemphill L."/>
            <person name="Shang Y."/>
            <person name="Youmans B."/>
            <person name="Ayvaz T."/>
            <person name="Ross M."/>
            <person name="Santibanez J."/>
            <person name="Aqrawi P."/>
            <person name="Gross S."/>
            <person name="Joshi V."/>
            <person name="Fowler G."/>
            <person name="Nazareth L."/>
            <person name="Reid J."/>
            <person name="Worley K."/>
            <person name="Petrosino J."/>
            <person name="Highlander S."/>
            <person name="Gibbs R."/>
        </authorList>
    </citation>
    <scope>NUCLEOTIDE SEQUENCE [LARGE SCALE GENOMIC DNA]</scope>
    <source>
        <strain evidence="3 4">JV21</strain>
    </source>
</reference>
<dbReference type="Pfam" id="PF07510">
    <property type="entry name" value="GmrSD_C"/>
    <property type="match status" value="1"/>
</dbReference>
<evidence type="ECO:0000313" key="3">
    <source>
        <dbReference type="EMBL" id="EFU71624.1"/>
    </source>
</evidence>
<dbReference type="EMBL" id="AEPU01000022">
    <property type="protein sequence ID" value="EFU71624.1"/>
    <property type="molecule type" value="Genomic_DNA"/>
</dbReference>
<dbReference type="PANTHER" id="PTHR35149:SF1">
    <property type="entry name" value="DUF5655 DOMAIN-CONTAINING PROTEIN"/>
    <property type="match status" value="1"/>
</dbReference>
<protein>
    <recommendedName>
        <fullName evidence="5">DUF262 domain-containing protein</fullName>
    </recommendedName>
</protein>
<dbReference type="PANTHER" id="PTHR35149">
    <property type="entry name" value="SLL5132 PROTEIN"/>
    <property type="match status" value="1"/>
</dbReference>
<evidence type="ECO:0000259" key="1">
    <source>
        <dbReference type="Pfam" id="PF03235"/>
    </source>
</evidence>
<evidence type="ECO:0000313" key="4">
    <source>
        <dbReference type="Proteomes" id="UP000005813"/>
    </source>
</evidence>
<accession>A0A828QU28</accession>
<proteinExistence type="predicted"/>
<name>A0A828QU28_CAMUP</name>